<name>A0A8J1KP76_XENLA</name>
<proteinExistence type="predicted"/>
<dbReference type="Proteomes" id="UP000186698">
    <property type="component" value="Chromosome 5L"/>
</dbReference>
<evidence type="ECO:0000313" key="4">
    <source>
        <dbReference type="RefSeq" id="XP_041419127.1"/>
    </source>
</evidence>
<evidence type="ECO:0000256" key="2">
    <source>
        <dbReference type="SAM" id="Phobius"/>
    </source>
</evidence>
<reference evidence="4" key="1">
    <citation type="submission" date="2025-08" db="UniProtKB">
        <authorList>
            <consortium name="RefSeq"/>
        </authorList>
    </citation>
    <scope>IDENTIFICATION</scope>
    <source>
        <strain evidence="4">J_2021</strain>
        <tissue evidence="4">Erythrocytes</tissue>
    </source>
</reference>
<evidence type="ECO:0000313" key="3">
    <source>
        <dbReference type="Proteomes" id="UP000186698"/>
    </source>
</evidence>
<feature type="transmembrane region" description="Helical" evidence="2">
    <location>
        <begin position="29"/>
        <end position="46"/>
    </location>
</feature>
<accession>A0A8J1KP76</accession>
<organism evidence="3 4">
    <name type="scientific">Xenopus laevis</name>
    <name type="common">African clawed frog</name>
    <dbReference type="NCBI Taxonomy" id="8355"/>
    <lineage>
        <taxon>Eukaryota</taxon>
        <taxon>Metazoa</taxon>
        <taxon>Chordata</taxon>
        <taxon>Craniata</taxon>
        <taxon>Vertebrata</taxon>
        <taxon>Euteleostomi</taxon>
        <taxon>Amphibia</taxon>
        <taxon>Batrachia</taxon>
        <taxon>Anura</taxon>
        <taxon>Pipoidea</taxon>
        <taxon>Pipidae</taxon>
        <taxon>Xenopodinae</taxon>
        <taxon>Xenopus</taxon>
        <taxon>Xenopus</taxon>
    </lineage>
</organism>
<keyword evidence="2" id="KW-0812">Transmembrane</keyword>
<dbReference type="RefSeq" id="XP_041419127.1">
    <property type="nucleotide sequence ID" value="XM_041563193.1"/>
</dbReference>
<dbReference type="GeneID" id="121393766"/>
<feature type="compositionally biased region" description="Low complexity" evidence="1">
    <location>
        <begin position="266"/>
        <end position="276"/>
    </location>
</feature>
<feature type="compositionally biased region" description="Basic and acidic residues" evidence="1">
    <location>
        <begin position="373"/>
        <end position="387"/>
    </location>
</feature>
<keyword evidence="3" id="KW-1185">Reference proteome</keyword>
<feature type="transmembrane region" description="Helical" evidence="2">
    <location>
        <begin position="113"/>
        <end position="135"/>
    </location>
</feature>
<gene>
    <name evidence="4" type="primary">LOC121393766</name>
</gene>
<evidence type="ECO:0000256" key="1">
    <source>
        <dbReference type="SAM" id="MobiDB-lite"/>
    </source>
</evidence>
<feature type="compositionally biased region" description="Polar residues" evidence="1">
    <location>
        <begin position="388"/>
        <end position="397"/>
    </location>
</feature>
<dbReference type="AlphaFoldDB" id="A0A8J1KP76"/>
<sequence>MKSYKCILQTILFFYIFLLQNSRMNLRNYFIWIIIFGLIMICKTTSEDTQEYEANDESAYLDEDANVDDEDAYLDYPEPESEKTVETFTIQPTIQWTSAGNETETENDNQYDIPVIVTGCILVIPVIGAIAWLVYAKIIKKKQPVNDVENPLETAQPEKDSPILESSDSFFRCLYKKIKEKITKKKPVTDVENPPEIAPSKQQFIEAKRPVFEKPKEKKKKKTVTVAGREKPLMTIRPQQISATDESPVRSVVKKIKRKKKKTINKAESLPAAAAESPDRGKLSEITENSEVPIDISLPEPESDTFDVFSYMESILSSHKTPKNQKRKKVQRYAMFEEIMNNEENAEGLTQQLIALQNKSPTLKVLVRYEPIDDSKEEDATSLKSEMETSTIQLQTSEPREPESLVQYEPIEDSKEEDAKSLQSEMETTTIQLQTSEQRKPESEVQILRIEPPNEDGELPLQIVQESIPVPQQPSEHSEDVVKKSESTVKEDLFFFFLLSCANMLQTNSSELAAYVKQPSEPE</sequence>
<keyword evidence="2" id="KW-1133">Transmembrane helix</keyword>
<feature type="region of interest" description="Disordered" evidence="1">
    <location>
        <begin position="263"/>
        <end position="299"/>
    </location>
</feature>
<keyword evidence="2" id="KW-0472">Membrane</keyword>
<dbReference type="KEGG" id="xla:121393766"/>
<feature type="compositionally biased region" description="Polar residues" evidence="1">
    <location>
        <begin position="421"/>
        <end position="436"/>
    </location>
</feature>
<protein>
    <submittedName>
        <fullName evidence="4">Uncharacterized protein LOC121393766</fullName>
    </submittedName>
</protein>
<feature type="region of interest" description="Disordered" evidence="1">
    <location>
        <begin position="373"/>
        <end position="444"/>
    </location>
</feature>